<reference evidence="2" key="1">
    <citation type="journal article" date="2019" name="Int. J. Syst. Evol. Microbiol.">
        <title>The Global Catalogue of Microorganisms (GCM) 10K type strain sequencing project: providing services to taxonomists for standard genome sequencing and annotation.</title>
        <authorList>
            <consortium name="The Broad Institute Genomics Platform"/>
            <consortium name="The Broad Institute Genome Sequencing Center for Infectious Disease"/>
            <person name="Wu L."/>
            <person name="Ma J."/>
        </authorList>
    </citation>
    <scope>NUCLEOTIDE SEQUENCE [LARGE SCALE GENOMIC DNA]</scope>
    <source>
        <strain evidence="2">TISTR 2466</strain>
    </source>
</reference>
<protein>
    <submittedName>
        <fullName evidence="1">Uncharacterized protein</fullName>
    </submittedName>
</protein>
<organism evidence="1 2">
    <name type="scientific">Sporolactobacillus shoreicorticis</name>
    <dbReference type="NCBI Taxonomy" id="1923877"/>
    <lineage>
        <taxon>Bacteria</taxon>
        <taxon>Bacillati</taxon>
        <taxon>Bacillota</taxon>
        <taxon>Bacilli</taxon>
        <taxon>Bacillales</taxon>
        <taxon>Sporolactobacillaceae</taxon>
        <taxon>Sporolactobacillus</taxon>
    </lineage>
</organism>
<gene>
    <name evidence="1" type="ORF">ACFSUE_01220</name>
</gene>
<keyword evidence="2" id="KW-1185">Reference proteome</keyword>
<evidence type="ECO:0000313" key="2">
    <source>
        <dbReference type="Proteomes" id="UP001597399"/>
    </source>
</evidence>
<evidence type="ECO:0000313" key="1">
    <source>
        <dbReference type="EMBL" id="MFD2692268.1"/>
    </source>
</evidence>
<comment type="caution">
    <text evidence="1">The sequence shown here is derived from an EMBL/GenBank/DDBJ whole genome shotgun (WGS) entry which is preliminary data.</text>
</comment>
<accession>A0ABW5RXQ5</accession>
<name>A0ABW5RXQ5_9BACL</name>
<dbReference type="RefSeq" id="WP_253058604.1">
    <property type="nucleotide sequence ID" value="NZ_JAMXWM010000003.1"/>
</dbReference>
<proteinExistence type="predicted"/>
<sequence length="62" mass="7289">MNSPVWKDPQSQECMIIRKMRNNVVKKIPKDFGNAVIQMSYEDSIDGEAVRVIRREHKSRND</sequence>
<dbReference type="Proteomes" id="UP001597399">
    <property type="component" value="Unassembled WGS sequence"/>
</dbReference>
<dbReference type="EMBL" id="JBHUMQ010000001">
    <property type="protein sequence ID" value="MFD2692268.1"/>
    <property type="molecule type" value="Genomic_DNA"/>
</dbReference>